<dbReference type="Proteomes" id="UP000235363">
    <property type="component" value="Unassembled WGS sequence"/>
</dbReference>
<comment type="caution">
    <text evidence="2">The sequence shown here is derived from an EMBL/GenBank/DDBJ whole genome shotgun (WGS) entry which is preliminary data.</text>
</comment>
<dbReference type="AlphaFoldDB" id="A0A2N6T221"/>
<sequence>MLAFRGPENSRFFGTPTAGYAYANMIHQYLGGASLMLTVAKDRDRTGAAHMGDPVHPDETPGPAPENAKTSALEWLSMRGCG</sequence>
<evidence type="ECO:0000256" key="1">
    <source>
        <dbReference type="SAM" id="MobiDB-lite"/>
    </source>
</evidence>
<evidence type="ECO:0000313" key="3">
    <source>
        <dbReference type="Proteomes" id="UP000235363"/>
    </source>
</evidence>
<organism evidence="2 3">
    <name type="scientific">Corynebacterium xerosis</name>
    <dbReference type="NCBI Taxonomy" id="1725"/>
    <lineage>
        <taxon>Bacteria</taxon>
        <taxon>Bacillati</taxon>
        <taxon>Actinomycetota</taxon>
        <taxon>Actinomycetes</taxon>
        <taxon>Mycobacteriales</taxon>
        <taxon>Corynebacteriaceae</taxon>
        <taxon>Corynebacterium</taxon>
    </lineage>
</organism>
<feature type="compositionally biased region" description="Basic and acidic residues" evidence="1">
    <location>
        <begin position="45"/>
        <end position="59"/>
    </location>
</feature>
<name>A0A2N6T221_9CORY</name>
<protein>
    <submittedName>
        <fullName evidence="2">Uncharacterized protein</fullName>
    </submittedName>
</protein>
<dbReference type="STRING" id="1725.WU86_03220"/>
<dbReference type="EMBL" id="PNHF01000001">
    <property type="protein sequence ID" value="PMC63371.1"/>
    <property type="molecule type" value="Genomic_DNA"/>
</dbReference>
<accession>A0A2N6T221</accession>
<feature type="region of interest" description="Disordered" evidence="1">
    <location>
        <begin position="45"/>
        <end position="69"/>
    </location>
</feature>
<proteinExistence type="predicted"/>
<gene>
    <name evidence="2" type="ORF">CJ204_00670</name>
</gene>
<reference evidence="2 3" key="1">
    <citation type="submission" date="2017-09" db="EMBL/GenBank/DDBJ databases">
        <title>Bacterial strain isolated from the female urinary microbiota.</title>
        <authorList>
            <person name="Thomas-White K."/>
            <person name="Kumar N."/>
            <person name="Forster S."/>
            <person name="Putonti C."/>
            <person name="Lawley T."/>
            <person name="Wolfe A.J."/>
        </authorList>
    </citation>
    <scope>NUCLEOTIDE SEQUENCE [LARGE SCALE GENOMIC DNA]</scope>
    <source>
        <strain evidence="2 3">UMB0908</strain>
    </source>
</reference>
<evidence type="ECO:0000313" key="2">
    <source>
        <dbReference type="EMBL" id="PMC63371.1"/>
    </source>
</evidence>
<dbReference type="RefSeq" id="WP_102211729.1">
    <property type="nucleotide sequence ID" value="NZ_PNHF01000001.1"/>
</dbReference>